<accession>A0A699HRC4</accession>
<name>A0A699HRC4_TANCI</name>
<organism evidence="1">
    <name type="scientific">Tanacetum cinerariifolium</name>
    <name type="common">Dalmatian daisy</name>
    <name type="synonym">Chrysanthemum cinerariifolium</name>
    <dbReference type="NCBI Taxonomy" id="118510"/>
    <lineage>
        <taxon>Eukaryota</taxon>
        <taxon>Viridiplantae</taxon>
        <taxon>Streptophyta</taxon>
        <taxon>Embryophyta</taxon>
        <taxon>Tracheophyta</taxon>
        <taxon>Spermatophyta</taxon>
        <taxon>Magnoliopsida</taxon>
        <taxon>eudicotyledons</taxon>
        <taxon>Gunneridae</taxon>
        <taxon>Pentapetalae</taxon>
        <taxon>asterids</taxon>
        <taxon>campanulids</taxon>
        <taxon>Asterales</taxon>
        <taxon>Asteraceae</taxon>
        <taxon>Asteroideae</taxon>
        <taxon>Anthemideae</taxon>
        <taxon>Anthemidinae</taxon>
        <taxon>Tanacetum</taxon>
    </lineage>
</organism>
<dbReference type="EMBL" id="BKCJ010198251">
    <property type="protein sequence ID" value="GEY66482.1"/>
    <property type="molecule type" value="Genomic_DNA"/>
</dbReference>
<dbReference type="AlphaFoldDB" id="A0A699HRC4"/>
<gene>
    <name evidence="1" type="ORF">Tci_438456</name>
</gene>
<reference evidence="1" key="1">
    <citation type="journal article" date="2019" name="Sci. Rep.">
        <title>Draft genome of Tanacetum cinerariifolium, the natural source of mosquito coil.</title>
        <authorList>
            <person name="Yamashiro T."/>
            <person name="Shiraishi A."/>
            <person name="Satake H."/>
            <person name="Nakayama K."/>
        </authorList>
    </citation>
    <scope>NUCLEOTIDE SEQUENCE</scope>
</reference>
<proteinExistence type="predicted"/>
<sequence>MLSASPKLHGTETGTGTCTVRRFADEDPKFDTYKTKSLKEFVAAANKDNNSHFACVPRHSSVGRTDLSNILSPSESAAVPLTKEEIMKKMNKKMYERIRRKKNRPSQNLEKFRPKSLKITLIVPVVVHFELSGLLTVTPSKISLSFLHVEDIIILSSDNEDINEGPSKEKVPKEDINEVPSKEKLAPLGSSARPRTERIPSLIAMKNRPKTRVAWIHYQVAQMKKHQTLNPLTRTSLLEPHARTSYFMTIPLKKLVAASFLYQGYHGGGGLNFPASAAKISLGVLVKGRELVEPYPRSPYEGRVEHVTPCIRVFRELLKLRIRGVNGSTSSHDQGTAKSSSSVGLRLFDFDFQCPPSLVPLSDKRDNDDSLFLPFLMLLERPAP</sequence>
<protein>
    <submittedName>
        <fullName evidence="1">Uncharacterized protein</fullName>
    </submittedName>
</protein>
<evidence type="ECO:0000313" key="1">
    <source>
        <dbReference type="EMBL" id="GEY66482.1"/>
    </source>
</evidence>
<comment type="caution">
    <text evidence="1">The sequence shown here is derived from an EMBL/GenBank/DDBJ whole genome shotgun (WGS) entry which is preliminary data.</text>
</comment>